<sequence>MIRIFFVYIPYVTYKSSSYEKNIIVFSKLFEREYSIIMWRLSKIFCIFTLVWMCQGNIIYNNSVEDKFIESISTMISNLIDQEFDLKTVAIVGSFCNYCELDGKVLQRVQSLNQVPVIALQHDARISKETILTLNPWNTSYVIFHLVPFSIYMKEAVLKPDRKDRKIFIVINEPVHQKPYLWDFVWIEILSMYKLLNILNVYYMAYLNFQETQLFTMVPKSNEIRVSIGDDIVQSRMRYLSGKTLRLSQDHNPPMSIIRNDHVYGYDGKFIDVICEVLNMSYSIQNTIESARPGIYGIKLIANILNSIVDFSFDSCEISQYVSMDINKKIYGTYPLGITKVCAVVPRSKKFSTIRNILNVFDLVTWCAIVVIFAGIGIMLFWMTGRSNILDIYFSLLEIQLFGATSQLRTTTWNRSLSIVFILYNFLILSFLTSVLVAMLTKPIHYPNINTLDELNRSSVRLIMTSDIFSEIIAIRGKYFVRSDGGIVFGSFSDIINHIISFPNTGFVSTENFIQIFMKSKFNQDSMGKAKYHVVEECYYETFQMYAMSEGNTFEKQVNLYQSWVTEAGIFLHWMRFLKFDFDSENTQNLYMMTLDDYREAFYIIFIGYGLALVVFFFEICLQRIKKLYIRTNFQC</sequence>
<keyword evidence="4" id="KW-1133">Transmembrane helix</keyword>
<dbReference type="EnsemblMetazoa" id="PPAI013170-RA">
    <property type="protein sequence ID" value="PPAI013170-PA"/>
    <property type="gene ID" value="PPAI013170"/>
</dbReference>
<dbReference type="PANTHER" id="PTHR42643:SF39">
    <property type="entry name" value="IONOTROPIC RECEPTOR 56A-RELATED"/>
    <property type="match status" value="1"/>
</dbReference>
<protein>
    <submittedName>
        <fullName evidence="8">Uncharacterized protein</fullName>
    </submittedName>
</protein>
<comment type="subcellular location">
    <subcellularLocation>
        <location evidence="1">Cell membrane</location>
        <topology evidence="1">Multi-pass membrane protein</topology>
    </subcellularLocation>
</comment>
<evidence type="ECO:0000256" key="2">
    <source>
        <dbReference type="ARBA" id="ARBA00022475"/>
    </source>
</evidence>
<dbReference type="GO" id="GO:0005886">
    <property type="term" value="C:plasma membrane"/>
    <property type="evidence" value="ECO:0007669"/>
    <property type="project" value="UniProtKB-SubCell"/>
</dbReference>
<evidence type="ECO:0000313" key="8">
    <source>
        <dbReference type="EnsemblMetazoa" id="PPAI013170-PA"/>
    </source>
</evidence>
<keyword evidence="6" id="KW-0675">Receptor</keyword>
<dbReference type="SUPFAM" id="SSF53850">
    <property type="entry name" value="Periplasmic binding protein-like II"/>
    <property type="match status" value="1"/>
</dbReference>
<accession>A0A3F2ZEA9</accession>
<dbReference type="InterPro" id="IPR052192">
    <property type="entry name" value="Insect_Ionotropic_Sensory_Rcpt"/>
</dbReference>
<dbReference type="VEuPathDB" id="VectorBase:PPAPM1_012137"/>
<evidence type="ECO:0000256" key="6">
    <source>
        <dbReference type="ARBA" id="ARBA00023170"/>
    </source>
</evidence>
<keyword evidence="3" id="KW-0812">Transmembrane</keyword>
<dbReference type="PANTHER" id="PTHR42643">
    <property type="entry name" value="IONOTROPIC RECEPTOR 20A-RELATED"/>
    <property type="match status" value="1"/>
</dbReference>
<dbReference type="VEuPathDB" id="VectorBase:PPAI013170"/>
<keyword evidence="9" id="KW-1185">Reference proteome</keyword>
<evidence type="ECO:0000256" key="3">
    <source>
        <dbReference type="ARBA" id="ARBA00022692"/>
    </source>
</evidence>
<dbReference type="AlphaFoldDB" id="A0A3F2ZEA9"/>
<dbReference type="Proteomes" id="UP000092462">
    <property type="component" value="Unassembled WGS sequence"/>
</dbReference>
<dbReference type="EMBL" id="AJVK01039347">
    <property type="status" value="NOT_ANNOTATED_CDS"/>
    <property type="molecule type" value="Genomic_DNA"/>
</dbReference>
<evidence type="ECO:0000256" key="4">
    <source>
        <dbReference type="ARBA" id="ARBA00022989"/>
    </source>
</evidence>
<evidence type="ECO:0000313" key="9">
    <source>
        <dbReference type="Proteomes" id="UP000092462"/>
    </source>
</evidence>
<keyword evidence="2" id="KW-1003">Cell membrane</keyword>
<evidence type="ECO:0000256" key="7">
    <source>
        <dbReference type="ARBA" id="ARBA00023180"/>
    </source>
</evidence>
<keyword evidence="7" id="KW-0325">Glycoprotein</keyword>
<evidence type="ECO:0000256" key="5">
    <source>
        <dbReference type="ARBA" id="ARBA00023136"/>
    </source>
</evidence>
<organism evidence="8 9">
    <name type="scientific">Phlebotomus papatasi</name>
    <name type="common">Sandfly</name>
    <dbReference type="NCBI Taxonomy" id="29031"/>
    <lineage>
        <taxon>Eukaryota</taxon>
        <taxon>Metazoa</taxon>
        <taxon>Ecdysozoa</taxon>
        <taxon>Arthropoda</taxon>
        <taxon>Hexapoda</taxon>
        <taxon>Insecta</taxon>
        <taxon>Pterygota</taxon>
        <taxon>Neoptera</taxon>
        <taxon>Endopterygota</taxon>
        <taxon>Diptera</taxon>
        <taxon>Nematocera</taxon>
        <taxon>Psychodoidea</taxon>
        <taxon>Psychodidae</taxon>
        <taxon>Phlebotomus</taxon>
        <taxon>Phlebotomus</taxon>
    </lineage>
</organism>
<keyword evidence="5" id="KW-0472">Membrane</keyword>
<name>A0A3F2ZEA9_PHLPP</name>
<evidence type="ECO:0000256" key="1">
    <source>
        <dbReference type="ARBA" id="ARBA00004651"/>
    </source>
</evidence>
<proteinExistence type="predicted"/>
<reference evidence="8" key="1">
    <citation type="submission" date="2022-08" db="UniProtKB">
        <authorList>
            <consortium name="EnsemblMetazoa"/>
        </authorList>
    </citation>
    <scope>IDENTIFICATION</scope>
    <source>
        <strain evidence="8">Israel</strain>
    </source>
</reference>